<dbReference type="PANTHER" id="PTHR42859:SF2">
    <property type="entry name" value="FERREDOXIN"/>
    <property type="match status" value="1"/>
</dbReference>
<dbReference type="Pfam" id="PF12838">
    <property type="entry name" value="Fer4_7"/>
    <property type="match status" value="1"/>
</dbReference>
<evidence type="ECO:0000256" key="5">
    <source>
        <dbReference type="ARBA" id="ARBA00022723"/>
    </source>
</evidence>
<comment type="function">
    <text evidence="9">Ferredoxins are iron-sulfur proteins that transfer electrons in a wide variety of metabolic reactions.</text>
</comment>
<dbReference type="PANTHER" id="PTHR42859">
    <property type="entry name" value="OXIDOREDUCTASE"/>
    <property type="match status" value="1"/>
</dbReference>
<comment type="caution">
    <text evidence="11">The sequence shown here is derived from an EMBL/GenBank/DDBJ whole genome shotgun (WGS) entry which is preliminary data.</text>
</comment>
<dbReference type="GO" id="GO:0009055">
    <property type="term" value="F:electron transfer activity"/>
    <property type="evidence" value="ECO:0007669"/>
    <property type="project" value="UniProtKB-UniRule"/>
</dbReference>
<keyword evidence="6 9" id="KW-0249">Electron transport</keyword>
<feature type="domain" description="4Fe-4S ferredoxin-type" evidence="10">
    <location>
        <begin position="33"/>
        <end position="62"/>
    </location>
</feature>
<reference evidence="11 12" key="1">
    <citation type="submission" date="2018-05" db="EMBL/GenBank/DDBJ databases">
        <title>Freshwater and sediment microbial communities from various areas in North America, analyzing microbe dynamics in response to fracking.</title>
        <authorList>
            <person name="Lamendella R."/>
        </authorList>
    </citation>
    <scope>NUCLEOTIDE SEQUENCE [LARGE SCALE GENOMIC DNA]</scope>
    <source>
        <strain evidence="11 12">DB-3</strain>
    </source>
</reference>
<name>A0A855Y9U9_9BACL</name>
<sequence length="86" mass="9898">MAYVITEPCLKHKDSRCVNVCPENAIQTFDGSNQYFIDPDKCTDCGICDLACPVAAIFPEELVPPNWKHYIEINKDIFLKNDYRKK</sequence>
<gene>
    <name evidence="11" type="ORF">DET56_10480</name>
</gene>
<keyword evidence="5 9" id="KW-0479">Metal-binding</keyword>
<organism evidence="11 12">
    <name type="scientific">Paenibacillus pabuli</name>
    <dbReference type="NCBI Taxonomy" id="1472"/>
    <lineage>
        <taxon>Bacteria</taxon>
        <taxon>Bacillati</taxon>
        <taxon>Bacillota</taxon>
        <taxon>Bacilli</taxon>
        <taxon>Bacillales</taxon>
        <taxon>Paenibacillaceae</taxon>
        <taxon>Paenibacillus</taxon>
    </lineage>
</organism>
<keyword evidence="4 9" id="KW-0004">4Fe-4S</keyword>
<dbReference type="GO" id="GO:0051539">
    <property type="term" value="F:4 iron, 4 sulfur cluster binding"/>
    <property type="evidence" value="ECO:0007669"/>
    <property type="project" value="UniProtKB-UniRule"/>
</dbReference>
<evidence type="ECO:0000256" key="6">
    <source>
        <dbReference type="ARBA" id="ARBA00022982"/>
    </source>
</evidence>
<evidence type="ECO:0000256" key="9">
    <source>
        <dbReference type="RuleBase" id="RU365098"/>
    </source>
</evidence>
<evidence type="ECO:0000256" key="4">
    <source>
        <dbReference type="ARBA" id="ARBA00022485"/>
    </source>
</evidence>
<evidence type="ECO:0000256" key="2">
    <source>
        <dbReference type="ARBA" id="ARBA00001966"/>
    </source>
</evidence>
<dbReference type="InterPro" id="IPR000813">
    <property type="entry name" value="7Fe_ferredoxin"/>
</dbReference>
<evidence type="ECO:0000256" key="7">
    <source>
        <dbReference type="ARBA" id="ARBA00023004"/>
    </source>
</evidence>
<dbReference type="InterPro" id="IPR017896">
    <property type="entry name" value="4Fe4S_Fe-S-bd"/>
</dbReference>
<comment type="cofactor">
    <cofactor evidence="2 9">
        <name>[4Fe-4S] cluster</name>
        <dbReference type="ChEBI" id="CHEBI:49883"/>
    </cofactor>
</comment>
<evidence type="ECO:0000259" key="10">
    <source>
        <dbReference type="PROSITE" id="PS51379"/>
    </source>
</evidence>
<dbReference type="GO" id="GO:0046872">
    <property type="term" value="F:metal ion binding"/>
    <property type="evidence" value="ECO:0007669"/>
    <property type="project" value="UniProtKB-UniRule"/>
</dbReference>
<dbReference type="Gene3D" id="3.30.70.20">
    <property type="match status" value="1"/>
</dbReference>
<keyword evidence="7 9" id="KW-0408">Iron</keyword>
<evidence type="ECO:0000256" key="1">
    <source>
        <dbReference type="ARBA" id="ARBA00001927"/>
    </source>
</evidence>
<dbReference type="AlphaFoldDB" id="A0A855Y9U9"/>
<evidence type="ECO:0000313" key="11">
    <source>
        <dbReference type="EMBL" id="PWW42025.1"/>
    </source>
</evidence>
<accession>A0A855Y9U9</accession>
<keyword evidence="3 9" id="KW-0813">Transport</keyword>
<protein>
    <recommendedName>
        <fullName evidence="9">Ferredoxin</fullName>
    </recommendedName>
</protein>
<evidence type="ECO:0000256" key="8">
    <source>
        <dbReference type="ARBA" id="ARBA00023014"/>
    </source>
</evidence>
<dbReference type="PRINTS" id="PR00354">
    <property type="entry name" value="7FE8SFRDOXIN"/>
</dbReference>
<dbReference type="PROSITE" id="PS00198">
    <property type="entry name" value="4FE4S_FER_1"/>
    <property type="match status" value="1"/>
</dbReference>
<comment type="cofactor">
    <cofactor evidence="1">
        <name>[3Fe-4S] cluster</name>
        <dbReference type="ChEBI" id="CHEBI:21137"/>
    </cofactor>
</comment>
<proteinExistence type="predicted"/>
<dbReference type="EMBL" id="QGTZ01000004">
    <property type="protein sequence ID" value="PWW42025.1"/>
    <property type="molecule type" value="Genomic_DNA"/>
</dbReference>
<dbReference type="SUPFAM" id="SSF54862">
    <property type="entry name" value="4Fe-4S ferredoxins"/>
    <property type="match status" value="1"/>
</dbReference>
<evidence type="ECO:0000256" key="3">
    <source>
        <dbReference type="ARBA" id="ARBA00022448"/>
    </source>
</evidence>
<dbReference type="Proteomes" id="UP000247078">
    <property type="component" value="Unassembled WGS sequence"/>
</dbReference>
<evidence type="ECO:0000313" key="12">
    <source>
        <dbReference type="Proteomes" id="UP000247078"/>
    </source>
</evidence>
<dbReference type="InterPro" id="IPR017900">
    <property type="entry name" value="4Fe4S_Fe_S_CS"/>
</dbReference>
<dbReference type="PROSITE" id="PS51379">
    <property type="entry name" value="4FE4S_FER_2"/>
    <property type="match status" value="1"/>
</dbReference>
<keyword evidence="8 9" id="KW-0411">Iron-sulfur</keyword>
<dbReference type="InterPro" id="IPR050294">
    <property type="entry name" value="RnfB_subfamily"/>
</dbReference>
<dbReference type="RefSeq" id="WP_109999106.1">
    <property type="nucleotide sequence ID" value="NZ_QGTZ01000004.1"/>
</dbReference>